<keyword evidence="2" id="KW-1185">Reference proteome</keyword>
<reference evidence="1" key="1">
    <citation type="submission" date="2021-05" db="EMBL/GenBank/DDBJ databases">
        <authorList>
            <person name="Pan Q."/>
            <person name="Jouanno E."/>
            <person name="Zahm M."/>
            <person name="Klopp C."/>
            <person name="Cabau C."/>
            <person name="Louis A."/>
            <person name="Berthelot C."/>
            <person name="Parey E."/>
            <person name="Roest Crollius H."/>
            <person name="Montfort J."/>
            <person name="Robinson-Rechavi M."/>
            <person name="Bouchez O."/>
            <person name="Lampietro C."/>
            <person name="Lopez Roques C."/>
            <person name="Donnadieu C."/>
            <person name="Postlethwait J."/>
            <person name="Bobe J."/>
            <person name="Dillon D."/>
            <person name="Chandos A."/>
            <person name="von Hippel F."/>
            <person name="Guiguen Y."/>
        </authorList>
    </citation>
    <scope>NUCLEOTIDE SEQUENCE</scope>
    <source>
        <strain evidence="1">YG-Jan2019</strain>
    </source>
</reference>
<proteinExistence type="predicted"/>
<evidence type="ECO:0000313" key="2">
    <source>
        <dbReference type="Proteomes" id="UP001157502"/>
    </source>
</evidence>
<accession>A0ACC2GEI7</accession>
<dbReference type="EMBL" id="CM055741">
    <property type="protein sequence ID" value="KAJ8001935.1"/>
    <property type="molecule type" value="Genomic_DNA"/>
</dbReference>
<gene>
    <name evidence="1" type="ORF">DPEC_G00174570</name>
</gene>
<comment type="caution">
    <text evidence="1">The sequence shown here is derived from an EMBL/GenBank/DDBJ whole genome shotgun (WGS) entry which is preliminary data.</text>
</comment>
<protein>
    <submittedName>
        <fullName evidence="1">Uncharacterized protein</fullName>
    </submittedName>
</protein>
<organism evidence="1 2">
    <name type="scientific">Dallia pectoralis</name>
    <name type="common">Alaska blackfish</name>
    <dbReference type="NCBI Taxonomy" id="75939"/>
    <lineage>
        <taxon>Eukaryota</taxon>
        <taxon>Metazoa</taxon>
        <taxon>Chordata</taxon>
        <taxon>Craniata</taxon>
        <taxon>Vertebrata</taxon>
        <taxon>Euteleostomi</taxon>
        <taxon>Actinopterygii</taxon>
        <taxon>Neopterygii</taxon>
        <taxon>Teleostei</taxon>
        <taxon>Protacanthopterygii</taxon>
        <taxon>Esociformes</taxon>
        <taxon>Umbridae</taxon>
        <taxon>Dallia</taxon>
    </lineage>
</organism>
<evidence type="ECO:0000313" key="1">
    <source>
        <dbReference type="EMBL" id="KAJ8001935.1"/>
    </source>
</evidence>
<dbReference type="Proteomes" id="UP001157502">
    <property type="component" value="Chromosome 14"/>
</dbReference>
<sequence length="118" mass="12636">MGQQQRRVRTIASISALTSDLHLGAIPPRQQTLSLLLRPVPFTAQLSGVSLSAKDFPPYVEDRNAVCYSIGASITGLLTITDHSVVSRAPPTDPVDPTGLQPEGAESRVTSSIRCRRA</sequence>
<name>A0ACC2GEI7_DALPE</name>